<evidence type="ECO:0000313" key="3">
    <source>
        <dbReference type="Proteomes" id="UP001313282"/>
    </source>
</evidence>
<name>A0AAN8MYA5_9PEZI</name>
<feature type="compositionally biased region" description="Basic and acidic residues" evidence="1">
    <location>
        <begin position="438"/>
        <end position="483"/>
    </location>
</feature>
<evidence type="ECO:0000313" key="2">
    <source>
        <dbReference type="EMBL" id="KAK6356873.1"/>
    </source>
</evidence>
<feature type="compositionally biased region" description="Basic and acidic residues" evidence="1">
    <location>
        <begin position="249"/>
        <end position="262"/>
    </location>
</feature>
<accession>A0AAN8MYA5</accession>
<feature type="region of interest" description="Disordered" evidence="1">
    <location>
        <begin position="404"/>
        <end position="626"/>
    </location>
</feature>
<proteinExistence type="predicted"/>
<gene>
    <name evidence="2" type="ORF">TWF718_001213</name>
</gene>
<comment type="caution">
    <text evidence="2">The sequence shown here is derived from an EMBL/GenBank/DDBJ whole genome shotgun (WGS) entry which is preliminary data.</text>
</comment>
<feature type="compositionally biased region" description="Basic residues" evidence="1">
    <location>
        <begin position="426"/>
        <end position="437"/>
    </location>
</feature>
<reference evidence="2 3" key="1">
    <citation type="submission" date="2019-10" db="EMBL/GenBank/DDBJ databases">
        <authorList>
            <person name="Palmer J.M."/>
        </authorList>
    </citation>
    <scope>NUCLEOTIDE SEQUENCE [LARGE SCALE GENOMIC DNA]</scope>
    <source>
        <strain evidence="2 3">TWF718</strain>
    </source>
</reference>
<organism evidence="2 3">
    <name type="scientific">Orbilia javanica</name>
    <dbReference type="NCBI Taxonomy" id="47235"/>
    <lineage>
        <taxon>Eukaryota</taxon>
        <taxon>Fungi</taxon>
        <taxon>Dikarya</taxon>
        <taxon>Ascomycota</taxon>
        <taxon>Pezizomycotina</taxon>
        <taxon>Orbiliomycetes</taxon>
        <taxon>Orbiliales</taxon>
        <taxon>Orbiliaceae</taxon>
        <taxon>Orbilia</taxon>
    </lineage>
</organism>
<feature type="region of interest" description="Disordered" evidence="1">
    <location>
        <begin position="249"/>
        <end position="315"/>
    </location>
</feature>
<sequence length="626" mass="72926">MDDYLISWSLIDVRSGGEVKSHPEHRYPLGHNMWYKNYRLRTLKNSDLRSLPELRFVSSTIMKMVVRRTRDGRTYFRYKGKQNPMGDNTPWSYLQWYPDTRGGQAPHHLLMRFGENAPPGYPVREPSGGCPNPIQYLLHKTDLLNPNPNDNHEVCFFDVPVGIFWGMLGLRSLDRWWVVQDLIEEGDWFRTSPPRGTLPEDFDPTPYQPVNAPLPTGIYLKIRIAVKCDRPELKHSYFRFRPRGDIHVDEVEGTDDEYRTEAGSDYGDSDAPGSDNGDRPAEPNQMQLVLRDSRSHEEQDFTTARQGRSTGSKFMKHQRAQEFYGSQEYEGGRMSLPPDEGYNRAPLRQYHHDMGPMETPSPPSIPASLRLEELYICDTRIEPENLGFGQTNKEQRHLLRHGTGLSIGDLQPSEEEDTPYEAQESHKHRSHRVRRKHTDRDDYMADAPEEHSEYYDYERGSEGESPESEHSERGSTAHSRRDLPIIPGIEGTYNDNEAYHPSTHRALHRESWGYPNHQQGRWGHRDSHRPHHPEEEESFDESVGSPHGYTTSGYPANWEGRFEGHEPENPNMYHFQGSPPSRNFRDRDREDEENEAILVARQEDEERRRRRRKKSAYQESYYRGAP</sequence>
<dbReference type="AlphaFoldDB" id="A0AAN8MYA5"/>
<dbReference type="EMBL" id="JAVHNR010000001">
    <property type="protein sequence ID" value="KAK6356873.1"/>
    <property type="molecule type" value="Genomic_DNA"/>
</dbReference>
<protein>
    <submittedName>
        <fullName evidence="2">Uncharacterized protein</fullName>
    </submittedName>
</protein>
<feature type="compositionally biased region" description="Polar residues" evidence="1">
    <location>
        <begin position="301"/>
        <end position="312"/>
    </location>
</feature>
<keyword evidence="3" id="KW-1185">Reference proteome</keyword>
<dbReference type="Proteomes" id="UP001313282">
    <property type="component" value="Unassembled WGS sequence"/>
</dbReference>
<evidence type="ECO:0000256" key="1">
    <source>
        <dbReference type="SAM" id="MobiDB-lite"/>
    </source>
</evidence>